<organism evidence="8 9">
    <name type="scientific">Heracleum sosnowskyi</name>
    <dbReference type="NCBI Taxonomy" id="360622"/>
    <lineage>
        <taxon>Eukaryota</taxon>
        <taxon>Viridiplantae</taxon>
        <taxon>Streptophyta</taxon>
        <taxon>Embryophyta</taxon>
        <taxon>Tracheophyta</taxon>
        <taxon>Spermatophyta</taxon>
        <taxon>Magnoliopsida</taxon>
        <taxon>eudicotyledons</taxon>
        <taxon>Gunneridae</taxon>
        <taxon>Pentapetalae</taxon>
        <taxon>asterids</taxon>
        <taxon>campanulids</taxon>
        <taxon>Apiales</taxon>
        <taxon>Apiaceae</taxon>
        <taxon>Apioideae</taxon>
        <taxon>apioid superclade</taxon>
        <taxon>Tordylieae</taxon>
        <taxon>Tordyliinae</taxon>
        <taxon>Heracleum</taxon>
    </lineage>
</organism>
<feature type="region of interest" description="Disordered" evidence="6">
    <location>
        <begin position="1"/>
        <end position="25"/>
    </location>
</feature>
<accession>A0AAD8H1P9</accession>
<dbReference type="PROSITE" id="PS50848">
    <property type="entry name" value="START"/>
    <property type="match status" value="1"/>
</dbReference>
<keyword evidence="9" id="KW-1185">Reference proteome</keyword>
<dbReference type="AlphaFoldDB" id="A0AAD8H1P9"/>
<keyword evidence="3" id="KW-0371">Homeobox</keyword>
<feature type="compositionally biased region" description="Basic and acidic residues" evidence="6">
    <location>
        <begin position="1"/>
        <end position="10"/>
    </location>
</feature>
<evidence type="ECO:0000259" key="7">
    <source>
        <dbReference type="PROSITE" id="PS50848"/>
    </source>
</evidence>
<dbReference type="GO" id="GO:0008289">
    <property type="term" value="F:lipid binding"/>
    <property type="evidence" value="ECO:0007669"/>
    <property type="project" value="InterPro"/>
</dbReference>
<keyword evidence="2" id="KW-0238">DNA-binding</keyword>
<dbReference type="InterPro" id="IPR057993">
    <property type="entry name" value="HD-Zip_IV_C"/>
</dbReference>
<evidence type="ECO:0000256" key="3">
    <source>
        <dbReference type="ARBA" id="ARBA00023155"/>
    </source>
</evidence>
<keyword evidence="5" id="KW-0539">Nucleus</keyword>
<comment type="caution">
    <text evidence="8">The sequence shown here is derived from an EMBL/GenBank/DDBJ whole genome shotgun (WGS) entry which is preliminary data.</text>
</comment>
<keyword evidence="4" id="KW-0804">Transcription</keyword>
<dbReference type="Pfam" id="PF25797">
    <property type="entry name" value="PDF2_C"/>
    <property type="match status" value="1"/>
</dbReference>
<dbReference type="EMBL" id="JAUIZM010000010">
    <property type="protein sequence ID" value="KAK1359345.1"/>
    <property type="molecule type" value="Genomic_DNA"/>
</dbReference>
<sequence>MDSADGDKDQNFSADTDMDPADRNIDKKPSILMNIIEDTETIEVSKKAKDVNWTAYENFKKALKCFPSTEQAGEAIQQVFNSLPSAEMEIENSSISRSVPVASDVLLCMMLDTKLWALSLFHIVHLVSSNVPPHIFQQMKSDKRIKEILMINADFQLPTPLLQRRNFNFYRFIKEVNANTWVIFDISTDYFLHSYDGSVGQNLWRRRSGVIVQRSNDCSKECRVFWVENVQSLAFRLQDDNSALINSKVGMSANRWLSTLIWWFRRSQSSFTSNKINVNAQNLLLTFTVKMKMIFLDIVNVTPDDRNWVTLSNDNNVRVMRSRNDTVNIPGTYSFIAVTTFQLRTTPSNAFNFLTRYLVEIQWPMALLGPLSFREREELVKYESDSNHITLLKRSGNEFSENPNDNEYLLQEASKDGLCSYVIAAPMTKRDVYSSLFFGTEGDGILCPAGFSILPDNTNSKSSLVTFAVQQPVNVSKTENDAIQPMKFVVSCMIQDMQTELEIQDLLLSDETGDSD</sequence>
<evidence type="ECO:0000313" key="8">
    <source>
        <dbReference type="EMBL" id="KAK1359345.1"/>
    </source>
</evidence>
<dbReference type="InterPro" id="IPR002913">
    <property type="entry name" value="START_lipid-bd_dom"/>
</dbReference>
<evidence type="ECO:0000256" key="5">
    <source>
        <dbReference type="ARBA" id="ARBA00023242"/>
    </source>
</evidence>
<proteinExistence type="predicted"/>
<reference evidence="8" key="2">
    <citation type="submission" date="2023-05" db="EMBL/GenBank/DDBJ databases">
        <authorList>
            <person name="Schelkunov M.I."/>
        </authorList>
    </citation>
    <scope>NUCLEOTIDE SEQUENCE</scope>
    <source>
        <strain evidence="8">Hsosn_3</strain>
        <tissue evidence="8">Leaf</tissue>
    </source>
</reference>
<evidence type="ECO:0000256" key="6">
    <source>
        <dbReference type="SAM" id="MobiDB-lite"/>
    </source>
</evidence>
<gene>
    <name evidence="8" type="ORF">POM88_043819</name>
</gene>
<dbReference type="PANTHER" id="PTHR45654">
    <property type="entry name" value="HOMEOBOX-LEUCINE ZIPPER PROTEIN MERISTEM L1"/>
    <property type="match status" value="1"/>
</dbReference>
<name>A0AAD8H1P9_9APIA</name>
<evidence type="ECO:0000256" key="2">
    <source>
        <dbReference type="ARBA" id="ARBA00023125"/>
    </source>
</evidence>
<feature type="domain" description="START" evidence="7">
    <location>
        <begin position="53"/>
        <end position="260"/>
    </location>
</feature>
<dbReference type="Pfam" id="PF01852">
    <property type="entry name" value="START"/>
    <property type="match status" value="1"/>
</dbReference>
<evidence type="ECO:0000313" key="9">
    <source>
        <dbReference type="Proteomes" id="UP001237642"/>
    </source>
</evidence>
<evidence type="ECO:0000256" key="4">
    <source>
        <dbReference type="ARBA" id="ARBA00023163"/>
    </source>
</evidence>
<protein>
    <submittedName>
        <fullName evidence="8">START domain-containing protein</fullName>
    </submittedName>
</protein>
<reference evidence="8" key="1">
    <citation type="submission" date="2023-02" db="EMBL/GenBank/DDBJ databases">
        <title>Genome of toxic invasive species Heracleum sosnowskyi carries increased number of genes despite the absence of recent whole-genome duplications.</title>
        <authorList>
            <person name="Schelkunov M."/>
            <person name="Shtratnikova V."/>
            <person name="Makarenko M."/>
            <person name="Klepikova A."/>
            <person name="Omelchenko D."/>
            <person name="Novikova G."/>
            <person name="Obukhova E."/>
            <person name="Bogdanov V."/>
            <person name="Penin A."/>
            <person name="Logacheva M."/>
        </authorList>
    </citation>
    <scope>NUCLEOTIDE SEQUENCE</scope>
    <source>
        <strain evidence="8">Hsosn_3</strain>
        <tissue evidence="8">Leaf</tissue>
    </source>
</reference>
<dbReference type="Proteomes" id="UP001237642">
    <property type="component" value="Unassembled WGS sequence"/>
</dbReference>
<keyword evidence="1" id="KW-0805">Transcription regulation</keyword>
<dbReference type="PANTHER" id="PTHR45654:SF90">
    <property type="entry name" value="HOMEOBOX-LEUCINE ZIPPER PROTEIN ROC7-LIKE"/>
    <property type="match status" value="1"/>
</dbReference>
<dbReference type="InterPro" id="IPR042160">
    <property type="entry name" value="HD-Zip_IV"/>
</dbReference>
<dbReference type="GO" id="GO:0003677">
    <property type="term" value="F:DNA binding"/>
    <property type="evidence" value="ECO:0007669"/>
    <property type="project" value="UniProtKB-KW"/>
</dbReference>
<evidence type="ECO:0000256" key="1">
    <source>
        <dbReference type="ARBA" id="ARBA00023015"/>
    </source>
</evidence>